<accession>A0A8H3L6B7</accession>
<name>A0A8H3L6B7_9GLOM</name>
<dbReference type="PANTHER" id="PTHR10775:SF185">
    <property type="entry name" value="OS08G0208400 PROTEIN"/>
    <property type="match status" value="1"/>
</dbReference>
<feature type="compositionally biased region" description="Polar residues" evidence="1">
    <location>
        <begin position="1"/>
        <end position="11"/>
    </location>
</feature>
<dbReference type="Proteomes" id="UP000615446">
    <property type="component" value="Unassembled WGS sequence"/>
</dbReference>
<dbReference type="OrthoDB" id="2429735at2759"/>
<evidence type="ECO:0000313" key="3">
    <source>
        <dbReference type="Proteomes" id="UP000615446"/>
    </source>
</evidence>
<organism evidence="2 3">
    <name type="scientific">Rhizophagus clarus</name>
    <dbReference type="NCBI Taxonomy" id="94130"/>
    <lineage>
        <taxon>Eukaryota</taxon>
        <taxon>Fungi</taxon>
        <taxon>Fungi incertae sedis</taxon>
        <taxon>Mucoromycota</taxon>
        <taxon>Glomeromycotina</taxon>
        <taxon>Glomeromycetes</taxon>
        <taxon>Glomerales</taxon>
        <taxon>Glomeraceae</taxon>
        <taxon>Rhizophagus</taxon>
    </lineage>
</organism>
<protein>
    <submittedName>
        <fullName evidence="2">Transposase domain-containing protein</fullName>
    </submittedName>
</protein>
<dbReference type="EMBL" id="BLAL01000047">
    <property type="protein sequence ID" value="GES79965.1"/>
    <property type="molecule type" value="Genomic_DNA"/>
</dbReference>
<comment type="caution">
    <text evidence="2">The sequence shown here is derived from an EMBL/GenBank/DDBJ whole genome shotgun (WGS) entry which is preliminary data.</text>
</comment>
<sequence>MQKSKFNINEQESSKDNNEDEQDQKSSDTEILDSESPGYEPIFQEFSDNSASDCKNSELSADDSNSVLSTSTQNESNQDSENENANIQLPPRFPEALRLLEIKSHSNMTNNMYREIIEAFSEQHVSLYRATNKLASLVSIDPVWIDCCVKSCCAFTGNLKNLQECPTCEEKRYKSNSNDQIGRKKMAYFPLKDRFVIQYQNSSRSLELQYRNNYTTSQEYLQYRSYSDVFDGGRYQELIILFINANIPPENRVKRNNLLIGALIPGPSAPDGIRCHDGYTNQDFILHCSVVSWSGDTPALAKLMCTTGHNSYQGCRYCDLRGIWENHVYFPIKPPKGKIGVAYNPNNLPKRTHQDYLNKIIKWKSAKNNRDKERIETATADTIKINGPCWSTWQFPMERLCGMLIPLVQSKLHPYDNLANQIILKERLNHLQFIEHIYQQVHPSQNKSRQCNDENIVFTNLNYEEELYFPTTKHHLNKSMVNKLKKQYSTCYETKIILQQKDELWNCSADESR</sequence>
<feature type="region of interest" description="Disordered" evidence="1">
    <location>
        <begin position="1"/>
        <end position="90"/>
    </location>
</feature>
<proteinExistence type="predicted"/>
<reference evidence="2" key="1">
    <citation type="submission" date="2019-10" db="EMBL/GenBank/DDBJ databases">
        <title>Conservation and host-specific expression of non-tandemly repeated heterogenous ribosome RNA gene in arbuscular mycorrhizal fungi.</title>
        <authorList>
            <person name="Maeda T."/>
            <person name="Kobayashi Y."/>
            <person name="Nakagawa T."/>
            <person name="Ezawa T."/>
            <person name="Yamaguchi K."/>
            <person name="Bino T."/>
            <person name="Nishimoto Y."/>
            <person name="Shigenobu S."/>
            <person name="Kawaguchi M."/>
        </authorList>
    </citation>
    <scope>NUCLEOTIDE SEQUENCE</scope>
    <source>
        <strain evidence="2">HR1</strain>
    </source>
</reference>
<feature type="compositionally biased region" description="Polar residues" evidence="1">
    <location>
        <begin position="46"/>
        <end position="70"/>
    </location>
</feature>
<feature type="compositionally biased region" description="Basic and acidic residues" evidence="1">
    <location>
        <begin position="12"/>
        <end position="28"/>
    </location>
</feature>
<dbReference type="PANTHER" id="PTHR10775">
    <property type="entry name" value="OS08G0208400 PROTEIN"/>
    <property type="match status" value="1"/>
</dbReference>
<dbReference type="AlphaFoldDB" id="A0A8H3L6B7"/>
<feature type="compositionally biased region" description="Low complexity" evidence="1">
    <location>
        <begin position="71"/>
        <end position="86"/>
    </location>
</feature>
<gene>
    <name evidence="2" type="ORF">RCL2_000726500</name>
</gene>
<evidence type="ECO:0000313" key="2">
    <source>
        <dbReference type="EMBL" id="GES79965.1"/>
    </source>
</evidence>
<evidence type="ECO:0000256" key="1">
    <source>
        <dbReference type="SAM" id="MobiDB-lite"/>
    </source>
</evidence>